<dbReference type="EMBL" id="SOGN01000060">
    <property type="protein sequence ID" value="TFC77140.1"/>
    <property type="molecule type" value="Genomic_DNA"/>
</dbReference>
<dbReference type="AlphaFoldDB" id="A0A4R8XIV3"/>
<organism evidence="2 3">
    <name type="scientific">Cryobacterium cheniae</name>
    <dbReference type="NCBI Taxonomy" id="1259262"/>
    <lineage>
        <taxon>Bacteria</taxon>
        <taxon>Bacillati</taxon>
        <taxon>Actinomycetota</taxon>
        <taxon>Actinomycetes</taxon>
        <taxon>Micrococcales</taxon>
        <taxon>Microbacteriaceae</taxon>
        <taxon>Cryobacterium</taxon>
    </lineage>
</organism>
<evidence type="ECO:0000313" key="3">
    <source>
        <dbReference type="Proteomes" id="UP000298433"/>
    </source>
</evidence>
<name>A0A4R8XIV3_9MICO</name>
<keyword evidence="3" id="KW-1185">Reference proteome</keyword>
<feature type="compositionally biased region" description="Basic residues" evidence="1">
    <location>
        <begin position="32"/>
        <end position="44"/>
    </location>
</feature>
<feature type="region of interest" description="Disordered" evidence="1">
    <location>
        <begin position="1"/>
        <end position="71"/>
    </location>
</feature>
<protein>
    <submittedName>
        <fullName evidence="2">Uncharacterized protein</fullName>
    </submittedName>
</protein>
<evidence type="ECO:0000256" key="1">
    <source>
        <dbReference type="SAM" id="MobiDB-lite"/>
    </source>
</evidence>
<feature type="compositionally biased region" description="Low complexity" evidence="1">
    <location>
        <begin position="49"/>
        <end position="71"/>
    </location>
</feature>
<gene>
    <name evidence="2" type="ORF">E3T23_13655</name>
</gene>
<sequence length="71" mass="7708">MPVRPGDNTPPPDHGRLGARTMPGLTGQHPHITTRSRRISKPQRPHQNSMLRSRSLTSSSGTSVGSRTSII</sequence>
<comment type="caution">
    <text evidence="2">The sequence shown here is derived from an EMBL/GenBank/DDBJ whole genome shotgun (WGS) entry which is preliminary data.</text>
</comment>
<evidence type="ECO:0000313" key="2">
    <source>
        <dbReference type="EMBL" id="TFC77140.1"/>
    </source>
</evidence>
<reference evidence="2 3" key="1">
    <citation type="submission" date="2019-03" db="EMBL/GenBank/DDBJ databases">
        <title>Genomics of glacier-inhabiting Cryobacterium strains.</title>
        <authorList>
            <person name="Liu Q."/>
            <person name="Xin Y.-H."/>
        </authorList>
    </citation>
    <scope>NUCLEOTIDE SEQUENCE [LARGE SCALE GENOMIC DNA]</scope>
    <source>
        <strain evidence="2 3">TMT2-48-2</strain>
    </source>
</reference>
<accession>A0A4R8XIV3</accession>
<dbReference type="Proteomes" id="UP000298433">
    <property type="component" value="Unassembled WGS sequence"/>
</dbReference>
<proteinExistence type="predicted"/>